<dbReference type="InterPro" id="IPR003004">
    <property type="entry name" value="GspF/PilC"/>
</dbReference>
<dbReference type="PANTHER" id="PTHR30012">
    <property type="entry name" value="GENERAL SECRETION PATHWAY PROTEIN"/>
    <property type="match status" value="1"/>
</dbReference>
<comment type="subcellular location">
    <subcellularLocation>
        <location evidence="1">Cell membrane</location>
        <topology evidence="1">Multi-pass membrane protein</topology>
    </subcellularLocation>
</comment>
<evidence type="ECO:0000256" key="3">
    <source>
        <dbReference type="ARBA" id="ARBA00022692"/>
    </source>
</evidence>
<feature type="transmembrane region" description="Helical" evidence="6">
    <location>
        <begin position="194"/>
        <end position="217"/>
    </location>
</feature>
<keyword evidence="2" id="KW-1003">Cell membrane</keyword>
<dbReference type="EMBL" id="SNXC01000013">
    <property type="protein sequence ID" value="TDO96852.1"/>
    <property type="molecule type" value="Genomic_DNA"/>
</dbReference>
<feature type="domain" description="Type II secretion system protein GspF" evidence="7">
    <location>
        <begin position="62"/>
        <end position="177"/>
    </location>
</feature>
<name>A0A4V3CG92_9GAMM</name>
<keyword evidence="9" id="KW-1185">Reference proteome</keyword>
<comment type="caution">
    <text evidence="8">The sequence shown here is derived from an EMBL/GenBank/DDBJ whole genome shotgun (WGS) entry which is preliminary data.</text>
</comment>
<organism evidence="8 9">
    <name type="scientific">Marinomonas balearica</name>
    <dbReference type="NCBI Taxonomy" id="491947"/>
    <lineage>
        <taxon>Bacteria</taxon>
        <taxon>Pseudomonadati</taxon>
        <taxon>Pseudomonadota</taxon>
        <taxon>Gammaproteobacteria</taxon>
        <taxon>Oceanospirillales</taxon>
        <taxon>Oceanospirillaceae</taxon>
        <taxon>Marinomonas</taxon>
    </lineage>
</organism>
<evidence type="ECO:0000256" key="1">
    <source>
        <dbReference type="ARBA" id="ARBA00004651"/>
    </source>
</evidence>
<proteinExistence type="predicted"/>
<sequence length="362" mass="40543">MPWYKVNHIRKNEDLGSSNYSILWFDNPLDVKTHMVSSRYSHRQYTLLKFRKLSAKALHRLLKEFSLGFQQGLTIKETLCSLRSQQNTGSLTPCIEIVLSRLQAGASLKDSIKAICVKDLQFYTNYLIDNSTHQTTQTMIEAAADELSTSIKYSQQLFQALLYPFFVIQASFSVLILNSVMFSKNTAPLPILPLSMWSAITLLQATALFMANTGAILRTIEKHSTALQLKGLFGLSSCLIKSGIPTHLAIKSARQNLRSSLLLSQALRFELKIRQGIEIQRAFPKAWFDTTGYSMMASSQTGDKVEKALDRGYTFQTSRCASLISYVTKVIPVLCLFFAGCLVGTTILEIYSPLLEAKSIGY</sequence>
<evidence type="ECO:0000256" key="5">
    <source>
        <dbReference type="ARBA" id="ARBA00023136"/>
    </source>
</evidence>
<dbReference type="GO" id="GO:0005886">
    <property type="term" value="C:plasma membrane"/>
    <property type="evidence" value="ECO:0007669"/>
    <property type="project" value="UniProtKB-SubCell"/>
</dbReference>
<evidence type="ECO:0000256" key="6">
    <source>
        <dbReference type="SAM" id="Phobius"/>
    </source>
</evidence>
<keyword evidence="3 6" id="KW-0812">Transmembrane</keyword>
<evidence type="ECO:0000313" key="8">
    <source>
        <dbReference type="EMBL" id="TDO96852.1"/>
    </source>
</evidence>
<keyword evidence="4 6" id="KW-1133">Transmembrane helix</keyword>
<dbReference type="InterPro" id="IPR018076">
    <property type="entry name" value="T2SS_GspF_dom"/>
</dbReference>
<dbReference type="AlphaFoldDB" id="A0A4V3CG92"/>
<dbReference type="Pfam" id="PF00482">
    <property type="entry name" value="T2SSF"/>
    <property type="match status" value="1"/>
</dbReference>
<reference evidence="8 9" key="1">
    <citation type="submission" date="2019-03" db="EMBL/GenBank/DDBJ databases">
        <title>Genomic Encyclopedia of Type Strains, Phase III (KMG-III): the genomes of soil and plant-associated and newly described type strains.</title>
        <authorList>
            <person name="Whitman W."/>
        </authorList>
    </citation>
    <scope>NUCLEOTIDE SEQUENCE [LARGE SCALE GENOMIC DNA]</scope>
    <source>
        <strain evidence="8 9">CECT 7378</strain>
    </source>
</reference>
<feature type="transmembrane region" description="Helical" evidence="6">
    <location>
        <begin position="326"/>
        <end position="348"/>
    </location>
</feature>
<keyword evidence="5 6" id="KW-0472">Membrane</keyword>
<dbReference type="PANTHER" id="PTHR30012:SF0">
    <property type="entry name" value="TYPE II SECRETION SYSTEM PROTEIN F-RELATED"/>
    <property type="match status" value="1"/>
</dbReference>
<dbReference type="Proteomes" id="UP000294656">
    <property type="component" value="Unassembled WGS sequence"/>
</dbReference>
<accession>A0A4V3CG92</accession>
<protein>
    <submittedName>
        <fullName evidence="8">Type II secretory pathway component PulF</fullName>
    </submittedName>
</protein>
<evidence type="ECO:0000259" key="7">
    <source>
        <dbReference type="Pfam" id="PF00482"/>
    </source>
</evidence>
<evidence type="ECO:0000313" key="9">
    <source>
        <dbReference type="Proteomes" id="UP000294656"/>
    </source>
</evidence>
<gene>
    <name evidence="8" type="ORF">DFP79_2621</name>
</gene>
<feature type="transmembrane region" description="Helical" evidence="6">
    <location>
        <begin position="160"/>
        <end position="182"/>
    </location>
</feature>
<dbReference type="OrthoDB" id="6098358at2"/>
<evidence type="ECO:0000256" key="2">
    <source>
        <dbReference type="ARBA" id="ARBA00022475"/>
    </source>
</evidence>
<evidence type="ECO:0000256" key="4">
    <source>
        <dbReference type="ARBA" id="ARBA00022989"/>
    </source>
</evidence>